<keyword evidence="3" id="KW-1185">Reference proteome</keyword>
<gene>
    <name evidence="2" type="ORF">EII21_07880</name>
</gene>
<evidence type="ECO:0008006" key="4">
    <source>
        <dbReference type="Google" id="ProtNLM"/>
    </source>
</evidence>
<evidence type="ECO:0000313" key="2">
    <source>
        <dbReference type="EMBL" id="RRD89662.1"/>
    </source>
</evidence>
<dbReference type="EMBL" id="RQYC01000012">
    <property type="protein sequence ID" value="RRD89662.1"/>
    <property type="molecule type" value="Genomic_DNA"/>
</dbReference>
<sequence>MKILKKYCLILCLLPVTAAAQYCHWRNIDFATRQHQWLILSAPDAPFFPVSDIIITRNGWKVKPLHSKYRPVRVRALGSNRYRFSLRDRAFALDYPNSRSDPDFSKYQLFSRGGSYTVTLFYAQNCRHVAYAEIRHTLIHQGKKYDLKQKLLPVADLVRVG</sequence>
<comment type="caution">
    <text evidence="2">The sequence shown here is derived from an EMBL/GenBank/DDBJ whole genome shotgun (WGS) entry which is preliminary data.</text>
</comment>
<proteinExistence type="predicted"/>
<dbReference type="STRING" id="1121352.GCA_000620925_01109"/>
<reference evidence="2 3" key="1">
    <citation type="submission" date="2018-11" db="EMBL/GenBank/DDBJ databases">
        <title>Genomes From Bacteria Associated with the Canine Oral Cavity: a Test Case for Automated Genome-Based Taxonomic Assignment.</title>
        <authorList>
            <person name="Coil D.A."/>
            <person name="Jospin G."/>
            <person name="Darling A.E."/>
            <person name="Wallis C."/>
            <person name="Davis I.J."/>
            <person name="Harris S."/>
            <person name="Eisen J.A."/>
            <person name="Holcombe L.J."/>
            <person name="O'Flynn C."/>
        </authorList>
    </citation>
    <scope>NUCLEOTIDE SEQUENCE [LARGE SCALE GENOMIC DNA]</scope>
    <source>
        <strain evidence="2 3">COT-280</strain>
    </source>
</reference>
<keyword evidence="1" id="KW-0732">Signal</keyword>
<organism evidence="2 3">
    <name type="scientific">Conchiformibius steedae</name>
    <dbReference type="NCBI Taxonomy" id="153493"/>
    <lineage>
        <taxon>Bacteria</taxon>
        <taxon>Pseudomonadati</taxon>
        <taxon>Pseudomonadota</taxon>
        <taxon>Betaproteobacteria</taxon>
        <taxon>Neisseriales</taxon>
        <taxon>Neisseriaceae</taxon>
        <taxon>Conchiformibius</taxon>
    </lineage>
</organism>
<dbReference type="AlphaFoldDB" id="A0A3P2A2L2"/>
<accession>A0A3P2A2L2</accession>
<dbReference type="Proteomes" id="UP000269923">
    <property type="component" value="Unassembled WGS sequence"/>
</dbReference>
<feature type="signal peptide" evidence="1">
    <location>
        <begin position="1"/>
        <end position="20"/>
    </location>
</feature>
<name>A0A3P2A2L2_9NEIS</name>
<evidence type="ECO:0000313" key="3">
    <source>
        <dbReference type="Proteomes" id="UP000269923"/>
    </source>
</evidence>
<evidence type="ECO:0000256" key="1">
    <source>
        <dbReference type="SAM" id="SignalP"/>
    </source>
</evidence>
<protein>
    <recommendedName>
        <fullName evidence="4">DUF4105 domain-containing protein</fullName>
    </recommendedName>
</protein>
<feature type="chain" id="PRO_5018232655" description="DUF4105 domain-containing protein" evidence="1">
    <location>
        <begin position="21"/>
        <end position="161"/>
    </location>
</feature>